<dbReference type="RefSeq" id="WP_204664002.1">
    <property type="nucleotide sequence ID" value="NZ_CP056775.1"/>
</dbReference>
<accession>A0ABX7I618</accession>
<gene>
    <name evidence="1" type="ORF">HWI92_11830</name>
</gene>
<name>A0ABX7I618_9BACT</name>
<proteinExistence type="predicted"/>
<evidence type="ECO:0000313" key="2">
    <source>
        <dbReference type="Proteomes" id="UP000612680"/>
    </source>
</evidence>
<dbReference type="EMBL" id="CP056775">
    <property type="protein sequence ID" value="QRR01546.1"/>
    <property type="molecule type" value="Genomic_DNA"/>
</dbReference>
<reference evidence="1 2" key="1">
    <citation type="submission" date="2020-06" db="EMBL/GenBank/DDBJ databases">
        <title>Dyadobacter sandarakinus sp. nov., isolated from the soil of the Arctic Yellow River Station.</title>
        <authorList>
            <person name="Zhang Y."/>
            <person name="Peng F."/>
        </authorList>
    </citation>
    <scope>NUCLEOTIDE SEQUENCE [LARGE SCALE GENOMIC DNA]</scope>
    <source>
        <strain evidence="1 2">Q3-56</strain>
    </source>
</reference>
<protein>
    <submittedName>
        <fullName evidence="1">Uncharacterized protein</fullName>
    </submittedName>
</protein>
<evidence type="ECO:0000313" key="1">
    <source>
        <dbReference type="EMBL" id="QRR01546.1"/>
    </source>
</evidence>
<keyword evidence="2" id="KW-1185">Reference proteome</keyword>
<organism evidence="1 2">
    <name type="scientific">Dyadobacter sandarakinus</name>
    <dbReference type="NCBI Taxonomy" id="2747268"/>
    <lineage>
        <taxon>Bacteria</taxon>
        <taxon>Pseudomonadati</taxon>
        <taxon>Bacteroidota</taxon>
        <taxon>Cytophagia</taxon>
        <taxon>Cytophagales</taxon>
        <taxon>Spirosomataceae</taxon>
        <taxon>Dyadobacter</taxon>
    </lineage>
</organism>
<dbReference type="Proteomes" id="UP000612680">
    <property type="component" value="Chromosome"/>
</dbReference>
<sequence length="246" mass="28676">MKHQDIRRPQNIEFNDLKVRVELSVPTFIYDDEDNLLDILIAPTLVLPDGFEGLVTELPISSQMFDEDIYKNFVLRSNSIARLNRLAELNLDTLIGVIERYFAIHPVDEVLDRNADCRVLREYNIQENFSKLTFGNLRNILSCIIKTDPDLQVFEGLKSKEDRKNYTTVYKNYIEDRDSFTHGILFFLSPDFIPVLRIKSQTGSFKYVSYDKPIFTDNLLTYKYLTSILDHINLYLQSKIEGSIAE</sequence>